<gene>
    <name evidence="1" type="ORF">BpHYR1_037033</name>
</gene>
<dbReference type="EMBL" id="REGN01001111">
    <property type="protein sequence ID" value="RNA36937.1"/>
    <property type="molecule type" value="Genomic_DNA"/>
</dbReference>
<protein>
    <submittedName>
        <fullName evidence="1">Uncharacterized protein</fullName>
    </submittedName>
</protein>
<reference evidence="1 2" key="1">
    <citation type="journal article" date="2018" name="Sci. Rep.">
        <title>Genomic signatures of local adaptation to the degree of environmental predictability in rotifers.</title>
        <authorList>
            <person name="Franch-Gras L."/>
            <person name="Hahn C."/>
            <person name="Garcia-Roger E.M."/>
            <person name="Carmona M.J."/>
            <person name="Serra M."/>
            <person name="Gomez A."/>
        </authorList>
    </citation>
    <scope>NUCLEOTIDE SEQUENCE [LARGE SCALE GENOMIC DNA]</scope>
    <source>
        <strain evidence="1">HYR1</strain>
    </source>
</reference>
<dbReference type="AlphaFoldDB" id="A0A3M7SMT5"/>
<dbReference type="Proteomes" id="UP000276133">
    <property type="component" value="Unassembled WGS sequence"/>
</dbReference>
<name>A0A3M7SMT5_BRAPC</name>
<comment type="caution">
    <text evidence="1">The sequence shown here is derived from an EMBL/GenBank/DDBJ whole genome shotgun (WGS) entry which is preliminary data.</text>
</comment>
<evidence type="ECO:0000313" key="2">
    <source>
        <dbReference type="Proteomes" id="UP000276133"/>
    </source>
</evidence>
<proteinExistence type="predicted"/>
<organism evidence="1 2">
    <name type="scientific">Brachionus plicatilis</name>
    <name type="common">Marine rotifer</name>
    <name type="synonym">Brachionus muelleri</name>
    <dbReference type="NCBI Taxonomy" id="10195"/>
    <lineage>
        <taxon>Eukaryota</taxon>
        <taxon>Metazoa</taxon>
        <taxon>Spiralia</taxon>
        <taxon>Gnathifera</taxon>
        <taxon>Rotifera</taxon>
        <taxon>Eurotatoria</taxon>
        <taxon>Monogononta</taxon>
        <taxon>Pseudotrocha</taxon>
        <taxon>Ploima</taxon>
        <taxon>Brachionidae</taxon>
        <taxon>Brachionus</taxon>
    </lineage>
</organism>
<keyword evidence="2" id="KW-1185">Reference proteome</keyword>
<evidence type="ECO:0000313" key="1">
    <source>
        <dbReference type="EMBL" id="RNA36937.1"/>
    </source>
</evidence>
<accession>A0A3M7SMT5</accession>
<sequence length="92" mass="10899">MIQIRRCEIHEKSKKNSFFKLLEFFYLNDLLYEQNVFVLAYINSAIFLGPTMNIESWEKKLFAFYGILGGPRSSDNNYEQFQVVKSSQHCCK</sequence>